<dbReference type="Proteomes" id="UP001303373">
    <property type="component" value="Chromosome 5"/>
</dbReference>
<name>A0AAQ3M3N1_9PEZI</name>
<keyword evidence="3" id="KW-1133">Transmembrane helix</keyword>
<dbReference type="EMBL" id="CP138584">
    <property type="protein sequence ID" value="WPH00744.1"/>
    <property type="molecule type" value="Genomic_DNA"/>
</dbReference>
<dbReference type="PANTHER" id="PTHR44169">
    <property type="entry name" value="NADPH-DEPENDENT 1-ACYLDIHYDROXYACETONE PHOSPHATE REDUCTASE"/>
    <property type="match status" value="1"/>
</dbReference>
<feature type="transmembrane region" description="Helical" evidence="3">
    <location>
        <begin position="192"/>
        <end position="210"/>
    </location>
</feature>
<dbReference type="InterPro" id="IPR036291">
    <property type="entry name" value="NAD(P)-bd_dom_sf"/>
</dbReference>
<sequence>MASSKRALITGVSEGGMGDALAVELMDRYGYMMPILDSDLQKIKLNFDVNVFGMIAVTQAFFPMLRISRGILVNQCSIAGLMASYQPFINSYQASKSAAVKFSGALRVELRPFGVKVVTLITGAVDTPLWQNTEGARVGIPANSRYLPIKDRVEAMMTGQSNPAGLTPAREWAKGVVADLLKTNPPIHIRRGYLSITMWIVNWLMPWWMMDWLFTQSSGTGTLQKLL</sequence>
<dbReference type="GO" id="GO:0004806">
    <property type="term" value="F:triacylglycerol lipase activity"/>
    <property type="evidence" value="ECO:0007669"/>
    <property type="project" value="TreeGrafter"/>
</dbReference>
<dbReference type="Gene3D" id="3.40.50.720">
    <property type="entry name" value="NAD(P)-binding Rossmann-like Domain"/>
    <property type="match status" value="1"/>
</dbReference>
<proteinExistence type="inferred from homology"/>
<protein>
    <submittedName>
        <fullName evidence="4">Uncharacterized protein</fullName>
    </submittedName>
</protein>
<dbReference type="AlphaFoldDB" id="A0AAQ3M3N1"/>
<reference evidence="4 5" key="1">
    <citation type="submission" date="2023-11" db="EMBL/GenBank/DDBJ databases">
        <title>An acidophilic fungus is an integral part of prey digestion in a carnivorous sundew plant.</title>
        <authorList>
            <person name="Tsai I.J."/>
        </authorList>
    </citation>
    <scope>NUCLEOTIDE SEQUENCE [LARGE SCALE GENOMIC DNA]</scope>
    <source>
        <strain evidence="4">169a</strain>
    </source>
</reference>
<dbReference type="SUPFAM" id="SSF51735">
    <property type="entry name" value="NAD(P)-binding Rossmann-fold domains"/>
    <property type="match status" value="1"/>
</dbReference>
<keyword evidence="3" id="KW-0472">Membrane</keyword>
<dbReference type="Pfam" id="PF00106">
    <property type="entry name" value="adh_short"/>
    <property type="match status" value="1"/>
</dbReference>
<dbReference type="PANTHER" id="PTHR44169:SF6">
    <property type="entry name" value="NADPH-DEPENDENT 1-ACYLDIHYDROXYACETONE PHOSPHATE REDUCTASE"/>
    <property type="match status" value="1"/>
</dbReference>
<evidence type="ECO:0000313" key="5">
    <source>
        <dbReference type="Proteomes" id="UP001303373"/>
    </source>
</evidence>
<dbReference type="GO" id="GO:0005783">
    <property type="term" value="C:endoplasmic reticulum"/>
    <property type="evidence" value="ECO:0007669"/>
    <property type="project" value="TreeGrafter"/>
</dbReference>
<evidence type="ECO:0000313" key="4">
    <source>
        <dbReference type="EMBL" id="WPH00744.1"/>
    </source>
</evidence>
<comment type="similarity">
    <text evidence="1">Belongs to the short-chain dehydrogenases/reductases (SDR) family.</text>
</comment>
<evidence type="ECO:0000256" key="2">
    <source>
        <dbReference type="ARBA" id="ARBA00023002"/>
    </source>
</evidence>
<keyword evidence="5" id="KW-1185">Reference proteome</keyword>
<dbReference type="GO" id="GO:0006654">
    <property type="term" value="P:phosphatidic acid biosynthetic process"/>
    <property type="evidence" value="ECO:0007669"/>
    <property type="project" value="TreeGrafter"/>
</dbReference>
<dbReference type="GO" id="GO:0005811">
    <property type="term" value="C:lipid droplet"/>
    <property type="evidence" value="ECO:0007669"/>
    <property type="project" value="TreeGrafter"/>
</dbReference>
<evidence type="ECO:0000256" key="3">
    <source>
        <dbReference type="SAM" id="Phobius"/>
    </source>
</evidence>
<gene>
    <name evidence="4" type="ORF">R9X50_00357400</name>
</gene>
<keyword evidence="2" id="KW-0560">Oxidoreductase</keyword>
<accession>A0AAQ3M3N1</accession>
<dbReference type="GO" id="GO:0019433">
    <property type="term" value="P:triglyceride catabolic process"/>
    <property type="evidence" value="ECO:0007669"/>
    <property type="project" value="TreeGrafter"/>
</dbReference>
<evidence type="ECO:0000256" key="1">
    <source>
        <dbReference type="ARBA" id="ARBA00006484"/>
    </source>
</evidence>
<dbReference type="InterPro" id="IPR002347">
    <property type="entry name" value="SDR_fam"/>
</dbReference>
<organism evidence="4 5">
    <name type="scientific">Acrodontium crateriforme</name>
    <dbReference type="NCBI Taxonomy" id="150365"/>
    <lineage>
        <taxon>Eukaryota</taxon>
        <taxon>Fungi</taxon>
        <taxon>Dikarya</taxon>
        <taxon>Ascomycota</taxon>
        <taxon>Pezizomycotina</taxon>
        <taxon>Dothideomycetes</taxon>
        <taxon>Dothideomycetidae</taxon>
        <taxon>Mycosphaerellales</taxon>
        <taxon>Teratosphaeriaceae</taxon>
        <taxon>Acrodontium</taxon>
    </lineage>
</organism>
<dbReference type="GO" id="GO:0000140">
    <property type="term" value="F:acylglycerone-phosphate reductase (NADP+) activity"/>
    <property type="evidence" value="ECO:0007669"/>
    <property type="project" value="TreeGrafter"/>
</dbReference>
<keyword evidence="3" id="KW-0812">Transmembrane</keyword>